<sequence>MDKKDINITIVENEDPEVKFIKLEGILDALTSAKLDKFMFELVRKGNICLIVDCGGLTYVNSTGLSSLILYHIQMKRRSGALKLIKLSDVIRDLMDVSGADKLLKIYNSREEAEKDWKISK</sequence>
<dbReference type="SUPFAM" id="SSF52091">
    <property type="entry name" value="SpoIIaa-like"/>
    <property type="match status" value="1"/>
</dbReference>
<dbReference type="Proteomes" id="UP000229641">
    <property type="component" value="Unassembled WGS sequence"/>
</dbReference>
<evidence type="ECO:0000256" key="2">
    <source>
        <dbReference type="RuleBase" id="RU003749"/>
    </source>
</evidence>
<name>A0A2H0LZI0_9BACT</name>
<dbReference type="InterPro" id="IPR036513">
    <property type="entry name" value="STAS_dom_sf"/>
</dbReference>
<protein>
    <recommendedName>
        <fullName evidence="2">Anti-sigma factor antagonist</fullName>
    </recommendedName>
</protein>
<dbReference type="EMBL" id="PCWA01000015">
    <property type="protein sequence ID" value="PIQ89840.1"/>
    <property type="molecule type" value="Genomic_DNA"/>
</dbReference>
<dbReference type="CDD" id="cd07043">
    <property type="entry name" value="STAS_anti-anti-sigma_factors"/>
    <property type="match status" value="1"/>
</dbReference>
<dbReference type="PANTHER" id="PTHR33495">
    <property type="entry name" value="ANTI-SIGMA FACTOR ANTAGONIST TM_1081-RELATED-RELATED"/>
    <property type="match status" value="1"/>
</dbReference>
<evidence type="ECO:0000259" key="3">
    <source>
        <dbReference type="PROSITE" id="PS50801"/>
    </source>
</evidence>
<dbReference type="AlphaFoldDB" id="A0A2H0LZI0"/>
<proteinExistence type="inferred from homology"/>
<dbReference type="PROSITE" id="PS50801">
    <property type="entry name" value="STAS"/>
    <property type="match status" value="1"/>
</dbReference>
<gene>
    <name evidence="4" type="ORF">COV72_01375</name>
</gene>
<comment type="similarity">
    <text evidence="1 2">Belongs to the anti-sigma-factor antagonist family.</text>
</comment>
<dbReference type="InterPro" id="IPR003658">
    <property type="entry name" value="Anti-sigma_ant"/>
</dbReference>
<dbReference type="PANTHER" id="PTHR33495:SF2">
    <property type="entry name" value="ANTI-SIGMA FACTOR ANTAGONIST TM_1081-RELATED"/>
    <property type="match status" value="1"/>
</dbReference>
<feature type="domain" description="STAS" evidence="3">
    <location>
        <begin position="8"/>
        <end position="117"/>
    </location>
</feature>
<organism evidence="4 5">
    <name type="scientific">Candidatus Ghiorseimicrobium undicola</name>
    <dbReference type="NCBI Taxonomy" id="1974746"/>
    <lineage>
        <taxon>Bacteria</taxon>
        <taxon>Pseudomonadati</taxon>
        <taxon>Candidatus Omnitrophota</taxon>
        <taxon>Candidatus Ghiorseimicrobium</taxon>
    </lineage>
</organism>
<dbReference type="Gene3D" id="3.30.750.24">
    <property type="entry name" value="STAS domain"/>
    <property type="match status" value="1"/>
</dbReference>
<comment type="caution">
    <text evidence="4">The sequence shown here is derived from an EMBL/GenBank/DDBJ whole genome shotgun (WGS) entry which is preliminary data.</text>
</comment>
<accession>A0A2H0LZI0</accession>
<dbReference type="NCBIfam" id="TIGR00377">
    <property type="entry name" value="ant_ant_sig"/>
    <property type="match status" value="1"/>
</dbReference>
<evidence type="ECO:0000256" key="1">
    <source>
        <dbReference type="ARBA" id="ARBA00009013"/>
    </source>
</evidence>
<reference evidence="4 5" key="1">
    <citation type="submission" date="2017-09" db="EMBL/GenBank/DDBJ databases">
        <title>Depth-based differentiation of microbial function through sediment-hosted aquifers and enrichment of novel symbionts in the deep terrestrial subsurface.</title>
        <authorList>
            <person name="Probst A.J."/>
            <person name="Ladd B."/>
            <person name="Jarett J.K."/>
            <person name="Geller-Mcgrath D.E."/>
            <person name="Sieber C.M."/>
            <person name="Emerson J.B."/>
            <person name="Anantharaman K."/>
            <person name="Thomas B.C."/>
            <person name="Malmstrom R."/>
            <person name="Stieglmeier M."/>
            <person name="Klingl A."/>
            <person name="Woyke T."/>
            <person name="Ryan C.M."/>
            <person name="Banfield J.F."/>
        </authorList>
    </citation>
    <scope>NUCLEOTIDE SEQUENCE [LARGE SCALE GENOMIC DNA]</scope>
    <source>
        <strain evidence="4">CG11_big_fil_rev_8_21_14_0_20_42_13</strain>
    </source>
</reference>
<dbReference type="InterPro" id="IPR002645">
    <property type="entry name" value="STAS_dom"/>
</dbReference>
<dbReference type="Pfam" id="PF01740">
    <property type="entry name" value="STAS"/>
    <property type="match status" value="1"/>
</dbReference>
<evidence type="ECO:0000313" key="4">
    <source>
        <dbReference type="EMBL" id="PIQ89840.1"/>
    </source>
</evidence>
<dbReference type="GO" id="GO:0043856">
    <property type="term" value="F:anti-sigma factor antagonist activity"/>
    <property type="evidence" value="ECO:0007669"/>
    <property type="project" value="InterPro"/>
</dbReference>
<evidence type="ECO:0000313" key="5">
    <source>
        <dbReference type="Proteomes" id="UP000229641"/>
    </source>
</evidence>